<feature type="region of interest" description="Disordered" evidence="1">
    <location>
        <begin position="138"/>
        <end position="160"/>
    </location>
</feature>
<reference evidence="2" key="1">
    <citation type="submission" date="2021-02" db="EMBL/GenBank/DDBJ databases">
        <authorList>
            <person name="Dougan E. K."/>
            <person name="Rhodes N."/>
            <person name="Thang M."/>
            <person name="Chan C."/>
        </authorList>
    </citation>
    <scope>NUCLEOTIDE SEQUENCE</scope>
</reference>
<dbReference type="AlphaFoldDB" id="A0A813ICA6"/>
<feature type="non-terminal residue" evidence="2">
    <location>
        <position position="160"/>
    </location>
</feature>
<feature type="region of interest" description="Disordered" evidence="1">
    <location>
        <begin position="58"/>
        <end position="107"/>
    </location>
</feature>
<evidence type="ECO:0000313" key="3">
    <source>
        <dbReference type="Proteomes" id="UP000626109"/>
    </source>
</evidence>
<evidence type="ECO:0000256" key="1">
    <source>
        <dbReference type="SAM" id="MobiDB-lite"/>
    </source>
</evidence>
<gene>
    <name evidence="2" type="ORF">PGLA2088_LOCUS6569</name>
</gene>
<feature type="compositionally biased region" description="Polar residues" evidence="1">
    <location>
        <begin position="151"/>
        <end position="160"/>
    </location>
</feature>
<name>A0A813ICA6_POLGL</name>
<accession>A0A813ICA6</accession>
<organism evidence="2 3">
    <name type="scientific">Polarella glacialis</name>
    <name type="common">Dinoflagellate</name>
    <dbReference type="NCBI Taxonomy" id="89957"/>
    <lineage>
        <taxon>Eukaryota</taxon>
        <taxon>Sar</taxon>
        <taxon>Alveolata</taxon>
        <taxon>Dinophyceae</taxon>
        <taxon>Suessiales</taxon>
        <taxon>Suessiaceae</taxon>
        <taxon>Polarella</taxon>
    </lineage>
</organism>
<evidence type="ECO:0000313" key="2">
    <source>
        <dbReference type="EMBL" id="CAE8648438.1"/>
    </source>
</evidence>
<proteinExistence type="predicted"/>
<comment type="caution">
    <text evidence="2">The sequence shown here is derived from an EMBL/GenBank/DDBJ whole genome shotgun (WGS) entry which is preliminary data.</text>
</comment>
<sequence length="160" mass="17778">ALQRRSRAEASSGPQLRLTAQMPISQLSQRTLKLLAQVLPDVSIELCAPVGGAEFARKVSSRRDIASTPTPSRTPRHSIAETSTQSFRESAGRCSPEEATSLPLPPSAESWDWPLSRLEKKSRIVMLDRHMLLADKRELADEVRQLRRSSRAGSQPPSRR</sequence>
<dbReference type="Proteomes" id="UP000626109">
    <property type="component" value="Unassembled WGS sequence"/>
</dbReference>
<protein>
    <submittedName>
        <fullName evidence="2">Uncharacterized protein</fullName>
    </submittedName>
</protein>
<dbReference type="EMBL" id="CAJNNW010006597">
    <property type="protein sequence ID" value="CAE8648438.1"/>
    <property type="molecule type" value="Genomic_DNA"/>
</dbReference>